<dbReference type="GO" id="GO:0008270">
    <property type="term" value="F:zinc ion binding"/>
    <property type="evidence" value="ECO:0007669"/>
    <property type="project" value="UniProtKB-KW"/>
</dbReference>
<dbReference type="PANTHER" id="PTHR24379">
    <property type="entry name" value="KRAB AND ZINC FINGER DOMAIN-CONTAINING"/>
    <property type="match status" value="1"/>
</dbReference>
<evidence type="ECO:0000256" key="3">
    <source>
        <dbReference type="ARBA" id="ARBA00022771"/>
    </source>
</evidence>
<evidence type="ECO:0000256" key="1">
    <source>
        <dbReference type="ARBA" id="ARBA00022723"/>
    </source>
</evidence>
<dbReference type="GO" id="GO:0000977">
    <property type="term" value="F:RNA polymerase II transcription regulatory region sequence-specific DNA binding"/>
    <property type="evidence" value="ECO:0007669"/>
    <property type="project" value="TreeGrafter"/>
</dbReference>
<feature type="region of interest" description="Disordered" evidence="6">
    <location>
        <begin position="231"/>
        <end position="265"/>
    </location>
</feature>
<feature type="domain" description="C2H2-type" evidence="7">
    <location>
        <begin position="29"/>
        <end position="53"/>
    </location>
</feature>
<keyword evidence="4" id="KW-0862">Zinc</keyword>
<evidence type="ECO:0000256" key="5">
    <source>
        <dbReference type="PROSITE-ProRule" id="PRU00042"/>
    </source>
</evidence>
<evidence type="ECO:0000256" key="2">
    <source>
        <dbReference type="ARBA" id="ARBA00022737"/>
    </source>
</evidence>
<reference evidence="8" key="1">
    <citation type="submission" date="2012-04" db="EMBL/GenBank/DDBJ databases">
        <title>The Genome Sequence of Loa loa.</title>
        <authorList>
            <consortium name="The Broad Institute Genome Sequencing Platform"/>
            <consortium name="Broad Institute Genome Sequencing Center for Infectious Disease"/>
            <person name="Nutman T.B."/>
            <person name="Fink D.L."/>
            <person name="Russ C."/>
            <person name="Young S."/>
            <person name="Zeng Q."/>
            <person name="Gargeya S."/>
            <person name="Alvarado L."/>
            <person name="Berlin A."/>
            <person name="Chapman S.B."/>
            <person name="Chen Z."/>
            <person name="Freedman E."/>
            <person name="Gellesch M."/>
            <person name="Goldberg J."/>
            <person name="Griggs A."/>
            <person name="Gujja S."/>
            <person name="Heilman E.R."/>
            <person name="Heiman D."/>
            <person name="Howarth C."/>
            <person name="Mehta T."/>
            <person name="Neiman D."/>
            <person name="Pearson M."/>
            <person name="Roberts A."/>
            <person name="Saif S."/>
            <person name="Shea T."/>
            <person name="Shenoy N."/>
            <person name="Sisk P."/>
            <person name="Stolte C."/>
            <person name="Sykes S."/>
            <person name="White J."/>
            <person name="Yandava C."/>
            <person name="Haas B."/>
            <person name="Henn M.R."/>
            <person name="Nusbaum C."/>
            <person name="Birren B."/>
        </authorList>
    </citation>
    <scope>NUCLEOTIDE SEQUENCE [LARGE SCALE GENOMIC DNA]</scope>
</reference>
<evidence type="ECO:0000259" key="7">
    <source>
        <dbReference type="PROSITE" id="PS50157"/>
    </source>
</evidence>
<dbReference type="OMA" id="CSEYFAT"/>
<dbReference type="SUPFAM" id="SSF57667">
    <property type="entry name" value="beta-beta-alpha zinc fingers"/>
    <property type="match status" value="2"/>
</dbReference>
<gene>
    <name evidence="8" type="ORF">LOAG_19040</name>
</gene>
<evidence type="ECO:0000313" key="8">
    <source>
        <dbReference type="EMBL" id="EJD73542.1"/>
    </source>
</evidence>
<dbReference type="RefSeq" id="XP_020304502.1">
    <property type="nucleotide sequence ID" value="XM_020451696.1"/>
</dbReference>
<dbReference type="AlphaFoldDB" id="A0A1S0UD16"/>
<dbReference type="SMART" id="SM00355">
    <property type="entry name" value="ZnF_C2H2"/>
    <property type="match status" value="7"/>
</dbReference>
<proteinExistence type="predicted"/>
<dbReference type="GO" id="GO:0005634">
    <property type="term" value="C:nucleus"/>
    <property type="evidence" value="ECO:0007669"/>
    <property type="project" value="TreeGrafter"/>
</dbReference>
<dbReference type="KEGG" id="loa:LOAG_19040"/>
<dbReference type="InterPro" id="IPR013087">
    <property type="entry name" value="Znf_C2H2_type"/>
</dbReference>
<feature type="domain" description="C2H2-type" evidence="7">
    <location>
        <begin position="115"/>
        <end position="135"/>
    </location>
</feature>
<dbReference type="PANTHER" id="PTHR24379:SF127">
    <property type="entry name" value="BLOODY FINGERS-RELATED"/>
    <property type="match status" value="1"/>
</dbReference>
<feature type="domain" description="C2H2-type" evidence="7">
    <location>
        <begin position="203"/>
        <end position="234"/>
    </location>
</feature>
<accession>A0A1S0UD16</accession>
<dbReference type="PROSITE" id="PS50157">
    <property type="entry name" value="ZINC_FINGER_C2H2_2"/>
    <property type="match status" value="4"/>
</dbReference>
<evidence type="ECO:0000256" key="6">
    <source>
        <dbReference type="SAM" id="MobiDB-lite"/>
    </source>
</evidence>
<keyword evidence="3 5" id="KW-0863">Zinc-finger</keyword>
<dbReference type="Gene3D" id="3.30.160.60">
    <property type="entry name" value="Classic Zinc Finger"/>
    <property type="match status" value="3"/>
</dbReference>
<dbReference type="EMBL" id="JH713081">
    <property type="protein sequence ID" value="EJD73542.1"/>
    <property type="molecule type" value="Genomic_DNA"/>
</dbReference>
<dbReference type="OrthoDB" id="3565419at2759"/>
<organism evidence="8">
    <name type="scientific">Loa loa</name>
    <name type="common">Eye worm</name>
    <name type="synonym">Filaria loa</name>
    <dbReference type="NCBI Taxonomy" id="7209"/>
    <lineage>
        <taxon>Eukaryota</taxon>
        <taxon>Metazoa</taxon>
        <taxon>Ecdysozoa</taxon>
        <taxon>Nematoda</taxon>
        <taxon>Chromadorea</taxon>
        <taxon>Rhabditida</taxon>
        <taxon>Spirurina</taxon>
        <taxon>Spiruromorpha</taxon>
        <taxon>Filarioidea</taxon>
        <taxon>Onchocercidae</taxon>
        <taxon>Loa</taxon>
    </lineage>
</organism>
<dbReference type="Pfam" id="PF00096">
    <property type="entry name" value="zf-C2H2"/>
    <property type="match status" value="2"/>
</dbReference>
<dbReference type="PROSITE" id="PS00028">
    <property type="entry name" value="ZINC_FINGER_C2H2_1"/>
    <property type="match status" value="4"/>
</dbReference>
<dbReference type="InterPro" id="IPR036236">
    <property type="entry name" value="Znf_C2H2_sf"/>
</dbReference>
<protein>
    <submittedName>
        <fullName evidence="8">Zinc finger protein</fullName>
    </submittedName>
</protein>
<dbReference type="InParanoid" id="A0A1S0UD16"/>
<keyword evidence="1" id="KW-0479">Metal-binding</keyword>
<dbReference type="GO" id="GO:0000981">
    <property type="term" value="F:DNA-binding transcription factor activity, RNA polymerase II-specific"/>
    <property type="evidence" value="ECO:0007669"/>
    <property type="project" value="TreeGrafter"/>
</dbReference>
<keyword evidence="2" id="KW-0677">Repeat</keyword>
<sequence>GQKYECRHCNTTMQTNKEYSKHLETHKKYNCTWPKCKKTYFRIYDLQRHYKTHQYKLQCGCGNLFSRRDTLRIHQRRCDGSSLEQKYECRYGNATTKTTKEYSEHLKTHREQDLYKCTCSKCGRKFRYPAELRDHYERNQRQLCENCGRFISGKSNLQRHKQRFHGVRKVKKYECPHVNCSATVQSRTEYLEHFQTHDKPFHYQCKHSGCGKEFRKSCSFFRHKKFCQHKPPNSAEGNSQLGHLADTGNHHIAGQSSVGEQDRSSNDYPLEKFNIIDDLDGSIFDDLNIPDNVVVDVEDINIDDGNIFDGVVVNEWMIE</sequence>
<dbReference type="GeneID" id="9952479"/>
<feature type="non-terminal residue" evidence="8">
    <location>
        <position position="1"/>
    </location>
</feature>
<name>A0A1S0UD16_LOALO</name>
<evidence type="ECO:0000256" key="4">
    <source>
        <dbReference type="ARBA" id="ARBA00022833"/>
    </source>
</evidence>
<dbReference type="CTD" id="9952479"/>
<feature type="domain" description="C2H2-type" evidence="7">
    <location>
        <begin position="142"/>
        <end position="170"/>
    </location>
</feature>